<reference evidence="2 3" key="1">
    <citation type="journal article" date="2014" name="Nature">
        <title>An environmental bacterial taxon with a large and distinct metabolic repertoire.</title>
        <authorList>
            <person name="Wilson M.C."/>
            <person name="Mori T."/>
            <person name="Ruckert C."/>
            <person name="Uria A.R."/>
            <person name="Helf M.J."/>
            <person name="Takada K."/>
            <person name="Gernert C."/>
            <person name="Steffens U.A."/>
            <person name="Heycke N."/>
            <person name="Schmitt S."/>
            <person name="Rinke C."/>
            <person name="Helfrich E.J."/>
            <person name="Brachmann A.O."/>
            <person name="Gurgui C."/>
            <person name="Wakimoto T."/>
            <person name="Kracht M."/>
            <person name="Crusemann M."/>
            <person name="Hentschel U."/>
            <person name="Abe I."/>
            <person name="Matsunaga S."/>
            <person name="Kalinowski J."/>
            <person name="Takeyama H."/>
            <person name="Piel J."/>
        </authorList>
    </citation>
    <scope>NUCLEOTIDE SEQUENCE [LARGE SCALE GENOMIC DNA]</scope>
    <source>
        <strain evidence="3">TSY2</strain>
    </source>
</reference>
<dbReference type="PATRIC" id="fig|1429439.4.peg.99"/>
<accession>W4MH46</accession>
<comment type="caution">
    <text evidence="2">The sequence shown here is derived from an EMBL/GenBank/DDBJ whole genome shotgun (WGS) entry which is preliminary data.</text>
</comment>
<dbReference type="AlphaFoldDB" id="W4MH46"/>
<dbReference type="EMBL" id="AZHX01000018">
    <property type="protein sequence ID" value="ETX09261.1"/>
    <property type="molecule type" value="Genomic_DNA"/>
</dbReference>
<evidence type="ECO:0000256" key="1">
    <source>
        <dbReference type="SAM" id="Phobius"/>
    </source>
</evidence>
<dbReference type="Proteomes" id="UP000019140">
    <property type="component" value="Unassembled WGS sequence"/>
</dbReference>
<keyword evidence="1" id="KW-1133">Transmembrane helix</keyword>
<keyword evidence="3" id="KW-1185">Reference proteome</keyword>
<dbReference type="Pfam" id="PF13795">
    <property type="entry name" value="HupE_UreJ_2"/>
    <property type="match status" value="1"/>
</dbReference>
<name>W4MH46_9BACT</name>
<evidence type="ECO:0000313" key="2">
    <source>
        <dbReference type="EMBL" id="ETX09261.1"/>
    </source>
</evidence>
<dbReference type="HOGENOM" id="CLU_1056404_0_0_7"/>
<gene>
    <name evidence="2" type="ORF">ETSY2_00565</name>
</gene>
<keyword evidence="1" id="KW-0812">Transmembrane</keyword>
<keyword evidence="1" id="KW-0472">Membrane</keyword>
<evidence type="ECO:0008006" key="4">
    <source>
        <dbReference type="Google" id="ProtNLM"/>
    </source>
</evidence>
<dbReference type="InterPro" id="IPR032809">
    <property type="entry name" value="Put_HupE_UreJ"/>
</dbReference>
<organism evidence="2 3">
    <name type="scientific">Candidatus Entotheonella gemina</name>
    <dbReference type="NCBI Taxonomy" id="1429439"/>
    <lineage>
        <taxon>Bacteria</taxon>
        <taxon>Pseudomonadati</taxon>
        <taxon>Nitrospinota/Tectimicrobiota group</taxon>
        <taxon>Candidatus Tectimicrobiota</taxon>
        <taxon>Candidatus Entotheonellia</taxon>
        <taxon>Candidatus Entotheonellales</taxon>
        <taxon>Candidatus Entotheonellaceae</taxon>
        <taxon>Candidatus Entotheonella</taxon>
    </lineage>
</organism>
<protein>
    <recommendedName>
        <fullName evidence="4">HupE / UreJ protein</fullName>
    </recommendedName>
</protein>
<sequence>MVRFFYSLLSGLVFAILLLLPGSVHAHEPGLSAVALHLADRELVAQLTFSRREIEALVPIDTNDDGVANATELTAARPHLNALAPRLIEIASDGRRLSVQTASVRLDTSDALHVHLMFPRYTGSQLRIKSLILAELARGHRQHVSVYSAAGERLANRMLDANRAGFEWSLAHQAKRPDSWPFHQFLHLGVEHIITGYDHLLFLFALLVAFHSFWRAWRIITSFTIAHSITLASSWKYSSERFCPPTSTISLTLRDEALTVSEK</sequence>
<evidence type="ECO:0000313" key="3">
    <source>
        <dbReference type="Proteomes" id="UP000019140"/>
    </source>
</evidence>
<proteinExistence type="predicted"/>
<feature type="transmembrane region" description="Helical" evidence="1">
    <location>
        <begin position="200"/>
        <end position="217"/>
    </location>
</feature>